<evidence type="ECO:0000313" key="1">
    <source>
        <dbReference type="EMBL" id="CAG8476914.1"/>
    </source>
</evidence>
<dbReference type="SUPFAM" id="SSF52047">
    <property type="entry name" value="RNI-like"/>
    <property type="match status" value="1"/>
</dbReference>
<comment type="caution">
    <text evidence="1">The sequence shown here is derived from an EMBL/GenBank/DDBJ whole genome shotgun (WGS) entry which is preliminary data.</text>
</comment>
<dbReference type="Gene3D" id="3.80.10.10">
    <property type="entry name" value="Ribonuclease Inhibitor"/>
    <property type="match status" value="1"/>
</dbReference>
<sequence>MSRLFQIPECLRLIFVHLEHDRSSLHSCILVNRLWCTHCIDFLWRQPFHILYTCNKELCNCSLLKRYSQASNLLKTILSCLIRLNPALMQKEIISASQSMPLFNYVRYVKSLEFHELNMAIQDWWLDYKAFARRDPPKAMDYSNQINVCRRDSPIPKVRGSTGSQVVIDDEGSECKRYVTKDCFAIILFLNTESETSSDHGPRLNSQDLNEFNLQVPSFLNPKISCDRPAPENLCRRMAQIMCKTFMSGSRSIEQISFDSRFAAKSFGQQDGCYSNLYWHRNSGYRNSFFDDYLTFSNYPSSSGCLARLTKLVCTTRHRKANLLLSLSRICHYIKYLVVRVDYEIDLISRMNHRTNSSEQEAQNLAVLLKAQKSLHHVELQRCVVGLKSIMLALKTQANSLSSLCFSELDFNTLHNDYLTPLTNLKKLEFKNCHFRKPDLVKSPGPILTITKLTTLKMDETDVPPEVVEKILSVCTSNMREIHLGKLTYTPDENGVICMNTIGMIAEKFRNLTFLKTTLENYRQVPQIILLFATCQKIETVILCQEKKSQFTLNVFETNEMLEQLGSSGLPRSLKKFALHGERWSFTSISLEKFLQPVCENTPILKLEILGSLFFTNNHIEGIIRSNRYHKIVDQLILSADIAQNLDLKSPKELDVKVIDTTSIPKRDYD</sequence>
<protein>
    <submittedName>
        <fullName evidence="1">14111_t:CDS:1</fullName>
    </submittedName>
</protein>
<gene>
    <name evidence="1" type="ORF">AMORRO_LOCUS2117</name>
</gene>
<dbReference type="OrthoDB" id="2329418at2759"/>
<reference evidence="1" key="1">
    <citation type="submission" date="2021-06" db="EMBL/GenBank/DDBJ databases">
        <authorList>
            <person name="Kallberg Y."/>
            <person name="Tangrot J."/>
            <person name="Rosling A."/>
        </authorList>
    </citation>
    <scope>NUCLEOTIDE SEQUENCE</scope>
    <source>
        <strain evidence="1">CL551</strain>
    </source>
</reference>
<evidence type="ECO:0000313" key="2">
    <source>
        <dbReference type="Proteomes" id="UP000789342"/>
    </source>
</evidence>
<dbReference type="AlphaFoldDB" id="A0A9N8Z6N7"/>
<organism evidence="1 2">
    <name type="scientific">Acaulospora morrowiae</name>
    <dbReference type="NCBI Taxonomy" id="94023"/>
    <lineage>
        <taxon>Eukaryota</taxon>
        <taxon>Fungi</taxon>
        <taxon>Fungi incertae sedis</taxon>
        <taxon>Mucoromycota</taxon>
        <taxon>Glomeromycotina</taxon>
        <taxon>Glomeromycetes</taxon>
        <taxon>Diversisporales</taxon>
        <taxon>Acaulosporaceae</taxon>
        <taxon>Acaulospora</taxon>
    </lineage>
</organism>
<dbReference type="Proteomes" id="UP000789342">
    <property type="component" value="Unassembled WGS sequence"/>
</dbReference>
<name>A0A9N8Z6N7_9GLOM</name>
<proteinExistence type="predicted"/>
<keyword evidence="2" id="KW-1185">Reference proteome</keyword>
<dbReference type="InterPro" id="IPR032675">
    <property type="entry name" value="LRR_dom_sf"/>
</dbReference>
<accession>A0A9N8Z6N7</accession>
<dbReference type="EMBL" id="CAJVPV010000867">
    <property type="protein sequence ID" value="CAG8476914.1"/>
    <property type="molecule type" value="Genomic_DNA"/>
</dbReference>